<proteinExistence type="inferred from homology"/>
<dbReference type="InterPro" id="IPR005770">
    <property type="entry name" value="PhnD"/>
</dbReference>
<accession>A0A833LXE8</accession>
<comment type="similarity">
    <text evidence="1">Belongs to the phosphate/phosphite/phosphonate binding protein family.</text>
</comment>
<protein>
    <submittedName>
        <fullName evidence="3">Phosphate/phosphite/phosphonate ABC transporter substrate-binding protein</fullName>
    </submittedName>
</protein>
<evidence type="ECO:0000256" key="2">
    <source>
        <dbReference type="ARBA" id="ARBA00022729"/>
    </source>
</evidence>
<organism evidence="3 4">
    <name type="scientific">Leptonema illini</name>
    <dbReference type="NCBI Taxonomy" id="183"/>
    <lineage>
        <taxon>Bacteria</taxon>
        <taxon>Pseudomonadati</taxon>
        <taxon>Spirochaetota</taxon>
        <taxon>Spirochaetia</taxon>
        <taxon>Leptospirales</taxon>
        <taxon>Leptospiraceae</taxon>
        <taxon>Leptonema</taxon>
    </lineage>
</organism>
<sequence>MRHIIFAMLIALFSAACTKQKPVDGSVERPLRVLLIPADGGTEQGTLADYEPLFKTLTERSGLHFQLRVAQSYNAVVEGMAAGQVDVAFFGPVSYMQAKKRNAAQLLAVAVEKGESVYYAAVFARKDSGIAGLSDLAGRSVAFGDVNSTSSFVMPVAMMMEAKVDPVQDLKQIIFAGSHSSALAALEAGKVDVAAASLNSYEKAVSNHTIDPQHVVIVAKSGPIPYPPLAMSTTLDESLKKRLRDALRSVHEGQVDPSMIKGYGGKQVDRYDVDYPEQKFDEAMDRLNLVTDDLKARLVAKASAQ</sequence>
<dbReference type="CDD" id="cd01071">
    <property type="entry name" value="PBP2_PhnD_like"/>
    <property type="match status" value="1"/>
</dbReference>
<dbReference type="GO" id="GO:0043190">
    <property type="term" value="C:ATP-binding cassette (ABC) transporter complex"/>
    <property type="evidence" value="ECO:0007669"/>
    <property type="project" value="InterPro"/>
</dbReference>
<gene>
    <name evidence="3" type="ORF">F9K24_15295</name>
</gene>
<dbReference type="Proteomes" id="UP000460298">
    <property type="component" value="Unassembled WGS sequence"/>
</dbReference>
<dbReference type="PANTHER" id="PTHR35841:SF1">
    <property type="entry name" value="PHOSPHONATES-BINDING PERIPLASMIC PROTEIN"/>
    <property type="match status" value="1"/>
</dbReference>
<dbReference type="Pfam" id="PF12974">
    <property type="entry name" value="Phosphonate-bd"/>
    <property type="match status" value="1"/>
</dbReference>
<evidence type="ECO:0000313" key="3">
    <source>
        <dbReference type="EMBL" id="KAB2930828.1"/>
    </source>
</evidence>
<dbReference type="SUPFAM" id="SSF53850">
    <property type="entry name" value="Periplasmic binding protein-like II"/>
    <property type="match status" value="1"/>
</dbReference>
<name>A0A833LXE8_9LEPT</name>
<dbReference type="Gene3D" id="3.40.190.10">
    <property type="entry name" value="Periplasmic binding protein-like II"/>
    <property type="match status" value="2"/>
</dbReference>
<dbReference type="EMBL" id="WBUI01000017">
    <property type="protein sequence ID" value="KAB2930828.1"/>
    <property type="molecule type" value="Genomic_DNA"/>
</dbReference>
<dbReference type="GO" id="GO:0055085">
    <property type="term" value="P:transmembrane transport"/>
    <property type="evidence" value="ECO:0007669"/>
    <property type="project" value="InterPro"/>
</dbReference>
<evidence type="ECO:0000256" key="1">
    <source>
        <dbReference type="ARBA" id="ARBA00007162"/>
    </source>
</evidence>
<comment type="caution">
    <text evidence="3">The sequence shown here is derived from an EMBL/GenBank/DDBJ whole genome shotgun (WGS) entry which is preliminary data.</text>
</comment>
<dbReference type="AlphaFoldDB" id="A0A833LXE8"/>
<reference evidence="3 4" key="1">
    <citation type="submission" date="2019-10" db="EMBL/GenBank/DDBJ databases">
        <title>Extracellular Electron Transfer in a Candidatus Methanoperedens spp. Enrichment Culture.</title>
        <authorList>
            <person name="Berger S."/>
            <person name="Rangel Shaw D."/>
            <person name="Berben T."/>
            <person name="In 'T Zandt M."/>
            <person name="Frank J."/>
            <person name="Reimann J."/>
            <person name="Jetten M.S.M."/>
            <person name="Welte C.U."/>
        </authorList>
    </citation>
    <scope>NUCLEOTIDE SEQUENCE [LARGE SCALE GENOMIC DNA]</scope>
    <source>
        <strain evidence="3">SB12</strain>
    </source>
</reference>
<dbReference type="PANTHER" id="PTHR35841">
    <property type="entry name" value="PHOSPHONATES-BINDING PERIPLASMIC PROTEIN"/>
    <property type="match status" value="1"/>
</dbReference>
<keyword evidence="2" id="KW-0732">Signal</keyword>
<dbReference type="PROSITE" id="PS51257">
    <property type="entry name" value="PROKAR_LIPOPROTEIN"/>
    <property type="match status" value="1"/>
</dbReference>
<evidence type="ECO:0000313" key="4">
    <source>
        <dbReference type="Proteomes" id="UP000460298"/>
    </source>
</evidence>
<dbReference type="NCBIfam" id="TIGR01098">
    <property type="entry name" value="3A0109s03R"/>
    <property type="match status" value="1"/>
</dbReference>